<dbReference type="PANTHER" id="PTHR41317:SF1">
    <property type="entry name" value="PD-(D_E)XK NUCLEASE FAMILY TRANSPOSASE"/>
    <property type="match status" value="1"/>
</dbReference>
<organism evidence="1 2">
    <name type="scientific">Blautia producta</name>
    <dbReference type="NCBI Taxonomy" id="33035"/>
    <lineage>
        <taxon>Bacteria</taxon>
        <taxon>Bacillati</taxon>
        <taxon>Bacillota</taxon>
        <taxon>Clostridia</taxon>
        <taxon>Lachnospirales</taxon>
        <taxon>Lachnospiraceae</taxon>
        <taxon>Blautia</taxon>
    </lineage>
</organism>
<evidence type="ECO:0008006" key="3">
    <source>
        <dbReference type="Google" id="ProtNLM"/>
    </source>
</evidence>
<protein>
    <recommendedName>
        <fullName evidence="3">Transposase/invertase (TIGR01784 family)</fullName>
    </recommendedName>
</protein>
<evidence type="ECO:0000313" key="1">
    <source>
        <dbReference type="EMBL" id="WPX76841.1"/>
    </source>
</evidence>
<dbReference type="NCBIfam" id="TIGR01784">
    <property type="entry name" value="T_den_put_tspse"/>
    <property type="match status" value="1"/>
</dbReference>
<accession>A0ABZ0UHT6</accession>
<gene>
    <name evidence="1" type="ORF">BLCOC_52280</name>
</gene>
<dbReference type="PANTHER" id="PTHR41317">
    <property type="entry name" value="PD-(D_E)XK NUCLEASE FAMILY TRANSPOSASE"/>
    <property type="match status" value="1"/>
</dbReference>
<reference evidence="1" key="1">
    <citation type="submission" date="2023-10" db="EMBL/GenBank/DDBJ databases">
        <title>Genome sequence of Blautia coccoides DSM 935.</title>
        <authorList>
            <person name="Boeer T."/>
            <person name="Bengelsdorf F.R."/>
            <person name="Daniel R."/>
            <person name="Poehlein A."/>
        </authorList>
    </citation>
    <scope>NUCLEOTIDE SEQUENCE [LARGE SCALE GENOMIC DNA]</scope>
    <source>
        <strain evidence="1">DSM 935</strain>
    </source>
</reference>
<dbReference type="EMBL" id="CP136422">
    <property type="protein sequence ID" value="WPX76841.1"/>
    <property type="molecule type" value="Genomic_DNA"/>
</dbReference>
<evidence type="ECO:0000313" key="2">
    <source>
        <dbReference type="Proteomes" id="UP001325248"/>
    </source>
</evidence>
<sequence length="307" mass="36025">MKRDTNDGFIMRPKVDFCFKELMEDAEVRRGFIAAVLHILPEEVVESTLLPTHLRTRYEEDKLGILDVRVLLAGGTQIDIEIQVSPFPLWPERSLFYLSKMFTDQLEKGKGYEILEKCVHIGILDFILFDAEKTFYSCYHMREDTSHHLYTDKLEVHILELPKLNRYQYPETELLNWAKFMNAERQEEFEEMAEKDKYIEKAYEALKNISADDEKRLEYEAREKALRDHNYLMKSNWEAGMEAGKKVGLEAGRKAGEKIGISKGMEQGESRVNRLVQMLIANSRTDEIERAVSDKVYQNKLFMEFKL</sequence>
<keyword evidence="2" id="KW-1185">Reference proteome</keyword>
<dbReference type="InterPro" id="IPR010106">
    <property type="entry name" value="RpnA"/>
</dbReference>
<name>A0ABZ0UHT6_9FIRM</name>
<dbReference type="Proteomes" id="UP001325248">
    <property type="component" value="Chromosome"/>
</dbReference>
<dbReference type="Pfam" id="PF12784">
    <property type="entry name" value="PDDEXK_2"/>
    <property type="match status" value="1"/>
</dbReference>
<proteinExistence type="predicted"/>